<evidence type="ECO:0000313" key="12">
    <source>
        <dbReference type="EMBL" id="KAF7302098.1"/>
    </source>
</evidence>
<dbReference type="GO" id="GO:0005576">
    <property type="term" value="C:extracellular region"/>
    <property type="evidence" value="ECO:0007669"/>
    <property type="project" value="UniProtKB-SubCell"/>
</dbReference>
<dbReference type="InterPro" id="IPR041233">
    <property type="entry name" value="Melibiase_C"/>
</dbReference>
<dbReference type="InterPro" id="IPR013780">
    <property type="entry name" value="Glyco_hydro_b"/>
</dbReference>
<dbReference type="Gene3D" id="2.60.40.1180">
    <property type="entry name" value="Golgi alpha-mannosidase II"/>
    <property type="match status" value="1"/>
</dbReference>
<comment type="caution">
    <text evidence="12">The sequence shown here is derived from an EMBL/GenBank/DDBJ whole genome shotgun (WGS) entry which is preliminary data.</text>
</comment>
<dbReference type="GO" id="GO:0005975">
    <property type="term" value="P:carbohydrate metabolic process"/>
    <property type="evidence" value="ECO:0007669"/>
    <property type="project" value="InterPro"/>
</dbReference>
<evidence type="ECO:0000256" key="3">
    <source>
        <dbReference type="ARBA" id="ARBA00009743"/>
    </source>
</evidence>
<dbReference type="Pfam" id="PF16499">
    <property type="entry name" value="Melibiase_2"/>
    <property type="match status" value="2"/>
</dbReference>
<keyword evidence="4" id="KW-0964">Secreted</keyword>
<reference evidence="12" key="1">
    <citation type="submission" date="2020-05" db="EMBL/GenBank/DDBJ databases">
        <title>Mycena genomes resolve the evolution of fungal bioluminescence.</title>
        <authorList>
            <person name="Tsai I.J."/>
        </authorList>
    </citation>
    <scope>NUCLEOTIDE SEQUENCE</scope>
    <source>
        <strain evidence="12">171206Taipei</strain>
    </source>
</reference>
<dbReference type="GO" id="GO:0004557">
    <property type="term" value="F:alpha-galactosidase activity"/>
    <property type="evidence" value="ECO:0007669"/>
    <property type="project" value="UniProtKB-EC"/>
</dbReference>
<dbReference type="AlphaFoldDB" id="A0A8H6SM10"/>
<evidence type="ECO:0000256" key="9">
    <source>
        <dbReference type="RuleBase" id="RU361168"/>
    </source>
</evidence>
<dbReference type="InterPro" id="IPR017853">
    <property type="entry name" value="GH"/>
</dbReference>
<evidence type="ECO:0000256" key="2">
    <source>
        <dbReference type="ARBA" id="ARBA00004613"/>
    </source>
</evidence>
<feature type="chain" id="PRO_5034431839" description="Alpha-galactosidase" evidence="10">
    <location>
        <begin position="19"/>
        <end position="461"/>
    </location>
</feature>
<dbReference type="InterPro" id="IPR013785">
    <property type="entry name" value="Aldolase_TIM"/>
</dbReference>
<dbReference type="InterPro" id="IPR000111">
    <property type="entry name" value="Glyco_hydro_27/36_CS"/>
</dbReference>
<dbReference type="SUPFAM" id="SSF51445">
    <property type="entry name" value="(Trans)glycosidases"/>
    <property type="match status" value="1"/>
</dbReference>
<comment type="catalytic activity">
    <reaction evidence="1 9">
        <text>Hydrolysis of terminal, non-reducing alpha-D-galactose residues in alpha-D-galactosides, including galactose oligosaccharides, galactomannans and galactolipids.</text>
        <dbReference type="EC" id="3.2.1.22"/>
    </reaction>
</comment>
<dbReference type="PRINTS" id="PR00740">
    <property type="entry name" value="GLHYDRLASE27"/>
</dbReference>
<name>A0A8H6SM10_9AGAR</name>
<keyword evidence="7" id="KW-0325">Glycoprotein</keyword>
<dbReference type="PANTHER" id="PTHR11452:SF61">
    <property type="entry name" value="ALPHA-GALACTOSIDASE B-RELATED"/>
    <property type="match status" value="1"/>
</dbReference>
<keyword evidence="5 10" id="KW-0732">Signal</keyword>
<dbReference type="GeneID" id="59346970"/>
<dbReference type="Proteomes" id="UP000636479">
    <property type="component" value="Unassembled WGS sequence"/>
</dbReference>
<dbReference type="Pfam" id="PF17801">
    <property type="entry name" value="Melibiase_C"/>
    <property type="match status" value="1"/>
</dbReference>
<feature type="domain" description="Alpha galactosidase C-terminal" evidence="11">
    <location>
        <begin position="356"/>
        <end position="431"/>
    </location>
</feature>
<evidence type="ECO:0000256" key="1">
    <source>
        <dbReference type="ARBA" id="ARBA00001255"/>
    </source>
</evidence>
<evidence type="ECO:0000256" key="7">
    <source>
        <dbReference type="ARBA" id="ARBA00023180"/>
    </source>
</evidence>
<evidence type="ECO:0000313" key="13">
    <source>
        <dbReference type="Proteomes" id="UP000636479"/>
    </source>
</evidence>
<evidence type="ECO:0000256" key="8">
    <source>
        <dbReference type="ARBA" id="ARBA00023295"/>
    </source>
</evidence>
<evidence type="ECO:0000256" key="4">
    <source>
        <dbReference type="ARBA" id="ARBA00022525"/>
    </source>
</evidence>
<accession>A0A8H6SM10</accession>
<evidence type="ECO:0000259" key="11">
    <source>
        <dbReference type="Pfam" id="PF17801"/>
    </source>
</evidence>
<keyword evidence="9" id="KW-1015">Disulfide bond</keyword>
<dbReference type="RefSeq" id="XP_037220098.1">
    <property type="nucleotide sequence ID" value="XM_037364454.1"/>
</dbReference>
<dbReference type="PANTHER" id="PTHR11452">
    <property type="entry name" value="ALPHA-GALACTOSIDASE/ALPHA-N-ACETYLGALACTOSAMINIDASE"/>
    <property type="match status" value="1"/>
</dbReference>
<gene>
    <name evidence="12" type="ORF">MIND_00776600</name>
</gene>
<keyword evidence="13" id="KW-1185">Reference proteome</keyword>
<dbReference type="SUPFAM" id="SSF51011">
    <property type="entry name" value="Glycosyl hydrolase domain"/>
    <property type="match status" value="1"/>
</dbReference>
<keyword evidence="8 9" id="KW-0326">Glycosidase</keyword>
<dbReference type="EC" id="3.2.1.22" evidence="9"/>
<keyword evidence="6 9" id="KW-0378">Hydrolase</keyword>
<dbReference type="InterPro" id="IPR002241">
    <property type="entry name" value="Glyco_hydro_27"/>
</dbReference>
<organism evidence="12 13">
    <name type="scientific">Mycena indigotica</name>
    <dbReference type="NCBI Taxonomy" id="2126181"/>
    <lineage>
        <taxon>Eukaryota</taxon>
        <taxon>Fungi</taxon>
        <taxon>Dikarya</taxon>
        <taxon>Basidiomycota</taxon>
        <taxon>Agaricomycotina</taxon>
        <taxon>Agaricomycetes</taxon>
        <taxon>Agaricomycetidae</taxon>
        <taxon>Agaricales</taxon>
        <taxon>Marasmiineae</taxon>
        <taxon>Mycenaceae</taxon>
        <taxon>Mycena</taxon>
    </lineage>
</organism>
<dbReference type="OrthoDB" id="5795902at2759"/>
<dbReference type="EMBL" id="JACAZF010000006">
    <property type="protein sequence ID" value="KAF7302098.1"/>
    <property type="molecule type" value="Genomic_DNA"/>
</dbReference>
<evidence type="ECO:0000256" key="10">
    <source>
        <dbReference type="SAM" id="SignalP"/>
    </source>
</evidence>
<evidence type="ECO:0000256" key="6">
    <source>
        <dbReference type="ARBA" id="ARBA00022801"/>
    </source>
</evidence>
<dbReference type="Gene3D" id="3.20.20.70">
    <property type="entry name" value="Aldolase class I"/>
    <property type="match status" value="2"/>
</dbReference>
<comment type="similarity">
    <text evidence="3 9">Belongs to the glycosyl hydrolase 27 family.</text>
</comment>
<comment type="subcellular location">
    <subcellularLocation>
        <location evidence="2">Secreted</location>
    </subcellularLocation>
</comment>
<evidence type="ECO:0000256" key="5">
    <source>
        <dbReference type="ARBA" id="ARBA00022729"/>
    </source>
</evidence>
<sequence>MWSLHSVLALAVLTRVNALNNGVAKLPILGYNTWYAYQCNIDQNLVLNTATLIKSLGLQDAGYEYINIDDCWAEKNRSASGDLVPDKVRFPNITAMTSEIHALGLRAGIVSVLFLILDGLTYLALVWVNVRVIDGFGADKLASSDSGWFTCAGYPGSFMNELRDITQFQEWGFDLLKYDNCAIPFDDIIRQGMMGKYQRMADAIASLAETSGKKPFVFSLCEWGWSQVWLWGATMGHSWRTVNDIAPQWDTLAASINFNSFITQATDFYGHNDLDILQLGNGGLTFDEAKSHFTAWALLKSPLLIGNNLSTITPDILGILTNKEILAINQDPVVGKSISPFRWGINPDWTSNNSFPAQYWSGPSQNGTVFMLLNTLNEPADMFFNLTESPWIRAGRQYSVRDLWSHTDNGTAVRNFTAHAVPAHGVIALLLEDAGDEPGGIFPQCAVWVECMDQNGTRVGG</sequence>
<protein>
    <recommendedName>
        <fullName evidence="9">Alpha-galactosidase</fullName>
        <ecNumber evidence="9">3.2.1.22</ecNumber>
    </recommendedName>
    <alternativeName>
        <fullName evidence="9">Melibiase</fullName>
    </alternativeName>
</protein>
<feature type="signal peptide" evidence="10">
    <location>
        <begin position="1"/>
        <end position="18"/>
    </location>
</feature>
<proteinExistence type="inferred from homology"/>
<dbReference type="CDD" id="cd14792">
    <property type="entry name" value="GH27"/>
    <property type="match status" value="1"/>
</dbReference>
<dbReference type="PROSITE" id="PS00512">
    <property type="entry name" value="ALPHA_GALACTOSIDASE"/>
    <property type="match status" value="1"/>
</dbReference>